<keyword evidence="1" id="KW-0812">Transmembrane</keyword>
<feature type="transmembrane region" description="Helical" evidence="1">
    <location>
        <begin position="59"/>
        <end position="81"/>
    </location>
</feature>
<dbReference type="AlphaFoldDB" id="A0A6S6UCQ4"/>
<proteinExistence type="predicted"/>
<gene>
    <name evidence="2" type="ORF">HELGO_WM20854</name>
</gene>
<keyword evidence="1" id="KW-0472">Membrane</keyword>
<organism evidence="2">
    <name type="scientific">uncultured Aureispira sp</name>
    <dbReference type="NCBI Taxonomy" id="1331704"/>
    <lineage>
        <taxon>Bacteria</taxon>
        <taxon>Pseudomonadati</taxon>
        <taxon>Bacteroidota</taxon>
        <taxon>Saprospiria</taxon>
        <taxon>Saprospirales</taxon>
        <taxon>Saprospiraceae</taxon>
        <taxon>Aureispira</taxon>
        <taxon>environmental samples</taxon>
    </lineage>
</organism>
<accession>A0A6S6UCQ4</accession>
<dbReference type="EMBL" id="CACVAQ010000384">
    <property type="protein sequence ID" value="CAA6826633.1"/>
    <property type="molecule type" value="Genomic_DNA"/>
</dbReference>
<keyword evidence="1" id="KW-1133">Transmembrane helix</keyword>
<evidence type="ECO:0000313" key="2">
    <source>
        <dbReference type="EMBL" id="CAA6826633.1"/>
    </source>
</evidence>
<name>A0A6S6UCQ4_9BACT</name>
<protein>
    <submittedName>
        <fullName evidence="2">Uncharacterized protein</fullName>
    </submittedName>
</protein>
<feature type="transmembrane region" description="Helical" evidence="1">
    <location>
        <begin position="88"/>
        <end position="107"/>
    </location>
</feature>
<sequence>MEKNNDQQPEEVRLPKDISSELPYFQENSKELPNDYKATIQRLKIQLEQSEPSSTEGNVLFGIALTISFVLLFVHIMDLLAYPRWMELVHDIVIFVEASIPFVVSFFLKNRKYATLTRLIGVVVLVTYLLTL</sequence>
<reference evidence="2" key="1">
    <citation type="submission" date="2020-01" db="EMBL/GenBank/DDBJ databases">
        <authorList>
            <person name="Meier V. D."/>
            <person name="Meier V D."/>
        </authorList>
    </citation>
    <scope>NUCLEOTIDE SEQUENCE</scope>
    <source>
        <strain evidence="2">HLG_WM_MAG_10</strain>
    </source>
</reference>
<evidence type="ECO:0000256" key="1">
    <source>
        <dbReference type="SAM" id="Phobius"/>
    </source>
</evidence>
<feature type="transmembrane region" description="Helical" evidence="1">
    <location>
        <begin position="113"/>
        <end position="131"/>
    </location>
</feature>